<dbReference type="KEGG" id="nao:Y958_08805"/>
<reference evidence="6 7" key="1">
    <citation type="submission" date="2017-06" db="EMBL/GenBank/DDBJ databases">
        <title>Complete genome sequence of Nitrospirillum amazonense strain CBAmC, an endophytic nitrogen-fixing and plant growth-promoting bacterium, isolated from sugarcane.</title>
        <authorList>
            <person name="Schwab S."/>
            <person name="dos Santos Teixeira K.R."/>
            <person name="Simoes Araujo J.L."/>
            <person name="Soares Vidal M."/>
            <person name="Borges de Freitas H.R."/>
            <person name="Rivello Crivelaro A.L."/>
            <person name="Bueno de Camargo Nunes A."/>
            <person name="dos Santos C.M."/>
            <person name="Palmeira da Silva Rosa D."/>
            <person name="da Silva Padilha D."/>
            <person name="da Silva E."/>
            <person name="Araujo Terra L."/>
            <person name="Soares Mendes V."/>
            <person name="Farinelli L."/>
            <person name="Magalhaes Cruz L."/>
            <person name="Baldani J.I."/>
        </authorList>
    </citation>
    <scope>NUCLEOTIDE SEQUENCE [LARGE SCALE GENOMIC DNA]</scope>
    <source>
        <strain evidence="6 7">CBAmC</strain>
    </source>
</reference>
<dbReference type="RefSeq" id="WP_040848083.1">
    <property type="nucleotide sequence ID" value="NZ_CP022110.1"/>
</dbReference>
<evidence type="ECO:0000256" key="1">
    <source>
        <dbReference type="ARBA" id="ARBA00023012"/>
    </source>
</evidence>
<evidence type="ECO:0000256" key="2">
    <source>
        <dbReference type="PROSITE-ProRule" id="PRU00110"/>
    </source>
</evidence>
<evidence type="ECO:0000259" key="5">
    <source>
        <dbReference type="PROSITE" id="PS50894"/>
    </source>
</evidence>
<dbReference type="PROSITE" id="PS50110">
    <property type="entry name" value="RESPONSE_REGULATORY"/>
    <property type="match status" value="1"/>
</dbReference>
<evidence type="ECO:0008006" key="8">
    <source>
        <dbReference type="Google" id="ProtNLM"/>
    </source>
</evidence>
<dbReference type="EMBL" id="CP022110">
    <property type="protein sequence ID" value="ASG20902.1"/>
    <property type="molecule type" value="Genomic_DNA"/>
</dbReference>
<dbReference type="Gene3D" id="1.20.120.160">
    <property type="entry name" value="HPT domain"/>
    <property type="match status" value="1"/>
</dbReference>
<dbReference type="InterPro" id="IPR036641">
    <property type="entry name" value="HPT_dom_sf"/>
</dbReference>
<dbReference type="SUPFAM" id="SSF52172">
    <property type="entry name" value="CheY-like"/>
    <property type="match status" value="1"/>
</dbReference>
<dbReference type="AlphaFoldDB" id="A0A248JQ94"/>
<dbReference type="Pfam" id="PF01627">
    <property type="entry name" value="Hpt"/>
    <property type="match status" value="1"/>
</dbReference>
<organism evidence="6 7">
    <name type="scientific">Nitrospirillum viridazoti CBAmc</name>
    <dbReference type="NCBI Taxonomy" id="1441467"/>
    <lineage>
        <taxon>Bacteria</taxon>
        <taxon>Pseudomonadati</taxon>
        <taxon>Pseudomonadota</taxon>
        <taxon>Alphaproteobacteria</taxon>
        <taxon>Rhodospirillales</taxon>
        <taxon>Azospirillaceae</taxon>
        <taxon>Nitrospirillum</taxon>
        <taxon>Nitrospirillum viridazoti</taxon>
    </lineage>
</organism>
<keyword evidence="7" id="KW-1185">Reference proteome</keyword>
<dbReference type="Gene3D" id="3.40.50.2300">
    <property type="match status" value="1"/>
</dbReference>
<evidence type="ECO:0000256" key="3">
    <source>
        <dbReference type="PROSITE-ProRule" id="PRU00169"/>
    </source>
</evidence>
<feature type="domain" description="HPt" evidence="5">
    <location>
        <begin position="7"/>
        <end position="115"/>
    </location>
</feature>
<evidence type="ECO:0000313" key="7">
    <source>
        <dbReference type="Proteomes" id="UP000197153"/>
    </source>
</evidence>
<gene>
    <name evidence="6" type="ORF">Y958_08805</name>
</gene>
<sequence>MVEQTDFDDLVEQLKVEFRDDVHDRLGALYETLKAVSLGRIPTADGLLAIRRDAHSLRGSGTSFGFPLVSLIAQRLEAYLTGLKDLTENQIVDLHTFADRIAEAADRDDTPDLAATNAVIRALPSRYEFDIADVEVHDVDIMLVSPNKIVARRVAAELAACGFKVNTLADPIEALAVAVRVPPDMIIASAVMDGLGGVDLIRALKAISLTEGVPMALLTSLDAASLKGVPGEVATVRLGPSFGDDIAAAITHFNLG</sequence>
<keyword evidence="1" id="KW-0902">Two-component regulatory system</keyword>
<accession>A0A248JQ94</accession>
<feature type="domain" description="Response regulatory" evidence="4">
    <location>
        <begin position="140"/>
        <end position="256"/>
    </location>
</feature>
<feature type="modified residue" description="Phosphohistidine" evidence="2">
    <location>
        <position position="55"/>
    </location>
</feature>
<dbReference type="Proteomes" id="UP000197153">
    <property type="component" value="Chromosome 1"/>
</dbReference>
<dbReference type="GO" id="GO:0004672">
    <property type="term" value="F:protein kinase activity"/>
    <property type="evidence" value="ECO:0007669"/>
    <property type="project" value="UniProtKB-ARBA"/>
</dbReference>
<proteinExistence type="predicted"/>
<evidence type="ECO:0000313" key="6">
    <source>
        <dbReference type="EMBL" id="ASG20902.1"/>
    </source>
</evidence>
<dbReference type="GO" id="GO:0000160">
    <property type="term" value="P:phosphorelay signal transduction system"/>
    <property type="evidence" value="ECO:0007669"/>
    <property type="project" value="UniProtKB-KW"/>
</dbReference>
<dbReference type="SUPFAM" id="SSF47226">
    <property type="entry name" value="Histidine-containing phosphotransfer domain, HPT domain"/>
    <property type="match status" value="1"/>
</dbReference>
<dbReference type="InterPro" id="IPR008207">
    <property type="entry name" value="Sig_transdc_His_kin_Hpt_dom"/>
</dbReference>
<dbReference type="InterPro" id="IPR011006">
    <property type="entry name" value="CheY-like_superfamily"/>
</dbReference>
<dbReference type="InterPro" id="IPR001789">
    <property type="entry name" value="Sig_transdc_resp-reg_receiver"/>
</dbReference>
<protein>
    <recommendedName>
        <fullName evidence="8">Histidine kinase</fullName>
    </recommendedName>
</protein>
<keyword evidence="2" id="KW-0597">Phosphoprotein</keyword>
<name>A0A248JQ94_9PROT</name>
<evidence type="ECO:0000259" key="4">
    <source>
        <dbReference type="PROSITE" id="PS50110"/>
    </source>
</evidence>
<comment type="caution">
    <text evidence="3">Lacks conserved residue(s) required for the propagation of feature annotation.</text>
</comment>
<dbReference type="PROSITE" id="PS50894">
    <property type="entry name" value="HPT"/>
    <property type="match status" value="1"/>
</dbReference>